<keyword evidence="1" id="KW-0472">Membrane</keyword>
<feature type="transmembrane region" description="Helical" evidence="1">
    <location>
        <begin position="174"/>
        <end position="195"/>
    </location>
</feature>
<dbReference type="EMBL" id="AECZ01000007">
    <property type="protein sequence ID" value="EFL51780.1"/>
    <property type="molecule type" value="Genomic_DNA"/>
</dbReference>
<keyword evidence="3" id="KW-1185">Reference proteome</keyword>
<evidence type="ECO:0008006" key="4">
    <source>
        <dbReference type="Google" id="ProtNLM"/>
    </source>
</evidence>
<protein>
    <recommendedName>
        <fullName evidence="4">Glycosyltransferase RgtA/B/C/D-like domain-containing protein</fullName>
    </recommendedName>
</protein>
<evidence type="ECO:0000313" key="2">
    <source>
        <dbReference type="EMBL" id="EFL51780.1"/>
    </source>
</evidence>
<keyword evidence="1" id="KW-0812">Transmembrane</keyword>
<dbReference type="AlphaFoldDB" id="E1JUL6"/>
<feature type="transmembrane region" description="Helical" evidence="1">
    <location>
        <begin position="303"/>
        <end position="323"/>
    </location>
</feature>
<feature type="transmembrane region" description="Helical" evidence="1">
    <location>
        <begin position="434"/>
        <end position="455"/>
    </location>
</feature>
<feature type="transmembrane region" description="Helical" evidence="1">
    <location>
        <begin position="61"/>
        <end position="78"/>
    </location>
</feature>
<feature type="transmembrane region" description="Helical" evidence="1">
    <location>
        <begin position="6"/>
        <end position="22"/>
    </location>
</feature>
<organism evidence="2 3">
    <name type="scientific">Solidesulfovibrio fructosivorans JJ]</name>
    <dbReference type="NCBI Taxonomy" id="596151"/>
    <lineage>
        <taxon>Bacteria</taxon>
        <taxon>Pseudomonadati</taxon>
        <taxon>Thermodesulfobacteriota</taxon>
        <taxon>Desulfovibrionia</taxon>
        <taxon>Desulfovibrionales</taxon>
        <taxon>Desulfovibrionaceae</taxon>
        <taxon>Solidesulfovibrio</taxon>
    </lineage>
</organism>
<comment type="caution">
    <text evidence="2">The sequence shown here is derived from an EMBL/GenBank/DDBJ whole genome shotgun (WGS) entry which is preliminary data.</text>
</comment>
<proteinExistence type="predicted"/>
<dbReference type="Proteomes" id="UP000006250">
    <property type="component" value="Unassembled WGS sequence"/>
</dbReference>
<dbReference type="OrthoDB" id="5444983at2"/>
<sequence>MLESCIALFLLAALGCVFVSWYRLQDPAYGIGEALTRALALTLAGLGIVVQLFFALGLARFPWLLDAAAAVFFAYALRCGKRRFFPDLRAAGRVAATSGSAWILTVACALLALTVWIAPPANWDSMTYNLARVCIMMRENTLAPEHINTFRQVSFSPGFDLLHWFFLRYHTDRAIAIFSLLSYLTIITGSFSLARRHGNTRFALRAALIIASLTLLPLEATSTKNDIGAAAMAVACLLGAARLLDRFGPGSLAFFVICACYGLSTKTHFAFFGGTLTVLLFIARRRELAKMARNWAQRAPLRLAFGLLGILVILALSLGSQWINLTRYGDAFGPRQAVARHENHDGLRGAAANLTRYALNLVDIPGEWWFTARHDLHTALYGPGKGPGATMAYNAYFAPGNALREDSAGFGPLGALLIIPCALLALFRRHDTLARLAAASQWAFFLALCATITWFSFNNRFLTLFFAASAPALATGKGWWHDRKWIRLPALAVAVLTLGAATLANQDRPIMDATYLPKVDPPFEASLFDRPGGRRGVYDAYFHGPLLLDYLSRGLYPGGRGLLIAGKDSWVYPILFYGHRQHWLVMGEDAPTTVLDGEGYDMRQCPSLRRLVDRFDVAVVMESPAAAACLAGKKAVMTTRAPWGEVLVFAPASSQQ</sequence>
<feature type="transmembrane region" description="Helical" evidence="1">
    <location>
        <begin position="202"/>
        <end position="218"/>
    </location>
</feature>
<evidence type="ECO:0000256" key="1">
    <source>
        <dbReference type="SAM" id="Phobius"/>
    </source>
</evidence>
<dbReference type="RefSeq" id="WP_005992273.1">
    <property type="nucleotide sequence ID" value="NZ_AECZ01000007.1"/>
</dbReference>
<feature type="transmembrane region" description="Helical" evidence="1">
    <location>
        <begin position="34"/>
        <end position="55"/>
    </location>
</feature>
<accession>E1JUL6</accession>
<name>E1JUL6_SOLFR</name>
<feature type="transmembrane region" description="Helical" evidence="1">
    <location>
        <begin position="409"/>
        <end position="427"/>
    </location>
</feature>
<feature type="transmembrane region" description="Helical" evidence="1">
    <location>
        <begin position="99"/>
        <end position="118"/>
    </location>
</feature>
<gene>
    <name evidence="2" type="ORF">DesfrDRAFT_1315</name>
</gene>
<feature type="transmembrane region" description="Helical" evidence="1">
    <location>
        <begin position="485"/>
        <end position="504"/>
    </location>
</feature>
<evidence type="ECO:0000313" key="3">
    <source>
        <dbReference type="Proteomes" id="UP000006250"/>
    </source>
</evidence>
<feature type="transmembrane region" description="Helical" evidence="1">
    <location>
        <begin position="252"/>
        <end position="282"/>
    </location>
</feature>
<reference evidence="2 3" key="1">
    <citation type="submission" date="2010-08" db="EMBL/GenBank/DDBJ databases">
        <title>The draft genome of Desulfovibrio fructosovorans JJ.</title>
        <authorList>
            <consortium name="US DOE Joint Genome Institute (JGI-PGF)"/>
            <person name="Lucas S."/>
            <person name="Copeland A."/>
            <person name="Lapidus A."/>
            <person name="Cheng J.-F."/>
            <person name="Bruce D."/>
            <person name="Goodwin L."/>
            <person name="Pitluck S."/>
            <person name="Land M.L."/>
            <person name="Hauser L."/>
            <person name="Chang Y.-J."/>
            <person name="Jeffries C."/>
            <person name="Wall J.D."/>
            <person name="Stahl D.A."/>
            <person name="Arkin A.P."/>
            <person name="Dehal P."/>
            <person name="Stolyar S.M."/>
            <person name="Hazen T.C."/>
            <person name="Woyke T.J."/>
        </authorList>
    </citation>
    <scope>NUCLEOTIDE SEQUENCE [LARGE SCALE GENOMIC DNA]</scope>
    <source>
        <strain evidence="2 3">JJ</strain>
    </source>
</reference>
<dbReference type="eggNOG" id="COG4745">
    <property type="taxonomic scope" value="Bacteria"/>
</dbReference>
<dbReference type="STRING" id="596151.DesfrDRAFT_1315"/>
<keyword evidence="1" id="KW-1133">Transmembrane helix</keyword>